<dbReference type="AlphaFoldDB" id="A0A8D5JHX8"/>
<dbReference type="Proteomes" id="UP000826725">
    <property type="component" value="Chromosome"/>
</dbReference>
<dbReference type="Pfam" id="PF07589">
    <property type="entry name" value="PEP-CTERM"/>
    <property type="match status" value="1"/>
</dbReference>
<name>A0A8D5JHX8_9BACT</name>
<organism evidence="3 4">
    <name type="scientific">Desulfomarina profundi</name>
    <dbReference type="NCBI Taxonomy" id="2772557"/>
    <lineage>
        <taxon>Bacteria</taxon>
        <taxon>Pseudomonadati</taxon>
        <taxon>Thermodesulfobacteriota</taxon>
        <taxon>Desulfobulbia</taxon>
        <taxon>Desulfobulbales</taxon>
        <taxon>Desulfobulbaceae</taxon>
        <taxon>Desulfomarina</taxon>
    </lineage>
</organism>
<keyword evidence="4" id="KW-1185">Reference proteome</keyword>
<accession>A0A8D5JHX8</accession>
<dbReference type="InterPro" id="IPR013424">
    <property type="entry name" value="Ice-binding_C"/>
</dbReference>
<dbReference type="EMBL" id="AP024086">
    <property type="protein sequence ID" value="BCL62029.1"/>
    <property type="molecule type" value="Genomic_DNA"/>
</dbReference>
<keyword evidence="1" id="KW-0812">Transmembrane</keyword>
<evidence type="ECO:0000313" key="3">
    <source>
        <dbReference type="EMBL" id="BCL62029.1"/>
    </source>
</evidence>
<protein>
    <recommendedName>
        <fullName evidence="2">Ice-binding protein C-terminal domain-containing protein</fullName>
    </recommendedName>
</protein>
<dbReference type="NCBIfam" id="TIGR02595">
    <property type="entry name" value="PEP_CTERM"/>
    <property type="match status" value="1"/>
</dbReference>
<feature type="transmembrane region" description="Helical" evidence="1">
    <location>
        <begin position="155"/>
        <end position="171"/>
    </location>
</feature>
<dbReference type="KEGG" id="dbk:DGMP_27220"/>
<gene>
    <name evidence="3" type="ORF">DGMP_27220</name>
</gene>
<reference evidence="3" key="1">
    <citation type="submission" date="2020-09" db="EMBL/GenBank/DDBJ databases">
        <title>Desulfogranum mesoprofundum gen. nov., sp. nov., a novel mesophilic, sulfate-reducing chemolithoautotroph isolated from a deep-sea hydrothermal vent chimney in the Suiyo Seamount.</title>
        <authorList>
            <person name="Hashimoto Y."/>
            <person name="Nakagawa S."/>
        </authorList>
    </citation>
    <scope>NUCLEOTIDE SEQUENCE</scope>
    <source>
        <strain evidence="3">KT2</strain>
    </source>
</reference>
<evidence type="ECO:0000256" key="1">
    <source>
        <dbReference type="SAM" id="Phobius"/>
    </source>
</evidence>
<proteinExistence type="predicted"/>
<feature type="domain" description="Ice-binding protein C-terminal" evidence="2">
    <location>
        <begin position="151"/>
        <end position="174"/>
    </location>
</feature>
<evidence type="ECO:0000313" key="4">
    <source>
        <dbReference type="Proteomes" id="UP000826725"/>
    </source>
</evidence>
<evidence type="ECO:0000259" key="2">
    <source>
        <dbReference type="Pfam" id="PF07589"/>
    </source>
</evidence>
<dbReference type="RefSeq" id="WP_228854433.1">
    <property type="nucleotide sequence ID" value="NZ_AP024086.1"/>
</dbReference>
<sequence>MKKISIILCQIVFLLGFTVSANSTVIIDPLVGWTGSFDWDDGLGQIDGIEFGSDIDWNITVGSDSVMTLVTVADQFVPGDEFALYLDGFEVPWTSTTTLGTGHFQGQYDNLFLSSGTHTLTLFVTALAMDTGGVPFLGGAAEASFSAVSNPVPEPGTVLLMGIGLLGLVGYNRRRGAHRKE</sequence>
<keyword evidence="1" id="KW-1133">Transmembrane helix</keyword>
<keyword evidence="1" id="KW-0472">Membrane</keyword>